<feature type="transmembrane region" description="Helical" evidence="14">
    <location>
        <begin position="306"/>
        <end position="325"/>
    </location>
</feature>
<dbReference type="SUPFAM" id="SSF63380">
    <property type="entry name" value="Riboflavin synthase domain-like"/>
    <property type="match status" value="1"/>
</dbReference>
<evidence type="ECO:0000256" key="6">
    <source>
        <dbReference type="ARBA" id="ARBA00022692"/>
    </source>
</evidence>
<dbReference type="InterPro" id="IPR013130">
    <property type="entry name" value="Fe3_Rdtase_TM_dom"/>
</dbReference>
<dbReference type="EMBL" id="KV429047">
    <property type="protein sequence ID" value="KZT71161.1"/>
    <property type="molecule type" value="Genomic_DNA"/>
</dbReference>
<evidence type="ECO:0000313" key="17">
    <source>
        <dbReference type="Proteomes" id="UP000076727"/>
    </source>
</evidence>
<organism evidence="16 17">
    <name type="scientific">Daedalea quercina L-15889</name>
    <dbReference type="NCBI Taxonomy" id="1314783"/>
    <lineage>
        <taxon>Eukaryota</taxon>
        <taxon>Fungi</taxon>
        <taxon>Dikarya</taxon>
        <taxon>Basidiomycota</taxon>
        <taxon>Agaricomycotina</taxon>
        <taxon>Agaricomycetes</taxon>
        <taxon>Polyporales</taxon>
        <taxon>Fomitopsis</taxon>
    </lineage>
</organism>
<dbReference type="AlphaFoldDB" id="A0A165RU61"/>
<dbReference type="OrthoDB" id="17725at2759"/>
<evidence type="ECO:0000256" key="11">
    <source>
        <dbReference type="ARBA" id="ARBA00023136"/>
    </source>
</evidence>
<dbReference type="SFLD" id="SFLDG01168">
    <property type="entry name" value="Ferric_reductase_subgroup_(FRE"/>
    <property type="match status" value="1"/>
</dbReference>
<keyword evidence="8 14" id="KW-1133">Transmembrane helix</keyword>
<evidence type="ECO:0000256" key="14">
    <source>
        <dbReference type="SAM" id="Phobius"/>
    </source>
</evidence>
<comment type="catalytic activity">
    <reaction evidence="13">
        <text>2 a Fe(II)-siderophore + NADP(+) + H(+) = 2 a Fe(III)-siderophore + NADPH</text>
        <dbReference type="Rhea" id="RHEA:28795"/>
        <dbReference type="Rhea" id="RHEA-COMP:11342"/>
        <dbReference type="Rhea" id="RHEA-COMP:11344"/>
        <dbReference type="ChEBI" id="CHEBI:15378"/>
        <dbReference type="ChEBI" id="CHEBI:29033"/>
        <dbReference type="ChEBI" id="CHEBI:29034"/>
        <dbReference type="ChEBI" id="CHEBI:57783"/>
        <dbReference type="ChEBI" id="CHEBI:58349"/>
        <dbReference type="EC" id="1.16.1.9"/>
    </reaction>
</comment>
<proteinExistence type="inferred from homology"/>
<evidence type="ECO:0000313" key="16">
    <source>
        <dbReference type="EMBL" id="KZT71161.1"/>
    </source>
</evidence>
<keyword evidence="4" id="KW-0813">Transport</keyword>
<keyword evidence="6 14" id="KW-0812">Transmembrane</keyword>
<dbReference type="PROSITE" id="PS51384">
    <property type="entry name" value="FAD_FR"/>
    <property type="match status" value="1"/>
</dbReference>
<feature type="transmembrane region" description="Helical" evidence="14">
    <location>
        <begin position="282"/>
        <end position="300"/>
    </location>
</feature>
<dbReference type="InterPro" id="IPR017938">
    <property type="entry name" value="Riboflavin_synthase-like_b-brl"/>
</dbReference>
<feature type="transmembrane region" description="Helical" evidence="14">
    <location>
        <begin position="42"/>
        <end position="66"/>
    </location>
</feature>
<dbReference type="GO" id="GO:0015677">
    <property type="term" value="P:copper ion import"/>
    <property type="evidence" value="ECO:0007669"/>
    <property type="project" value="TreeGrafter"/>
</dbReference>
<feature type="transmembrane region" description="Helical" evidence="14">
    <location>
        <begin position="189"/>
        <end position="210"/>
    </location>
</feature>
<feature type="transmembrane region" description="Helical" evidence="14">
    <location>
        <begin position="222"/>
        <end position="242"/>
    </location>
</feature>
<dbReference type="GO" id="GO:0005886">
    <property type="term" value="C:plasma membrane"/>
    <property type="evidence" value="ECO:0007669"/>
    <property type="project" value="UniProtKB-SubCell"/>
</dbReference>
<evidence type="ECO:0000256" key="8">
    <source>
        <dbReference type="ARBA" id="ARBA00022989"/>
    </source>
</evidence>
<dbReference type="Pfam" id="PF01794">
    <property type="entry name" value="Ferric_reduct"/>
    <property type="match status" value="1"/>
</dbReference>
<dbReference type="InterPro" id="IPR039261">
    <property type="entry name" value="FNR_nucleotide-bd"/>
</dbReference>
<dbReference type="SFLD" id="SFLDS00052">
    <property type="entry name" value="Ferric_Reductase_Domain"/>
    <property type="match status" value="1"/>
</dbReference>
<feature type="domain" description="FAD-binding FR-type" evidence="15">
    <location>
        <begin position="317"/>
        <end position="438"/>
    </location>
</feature>
<dbReference type="InterPro" id="IPR013112">
    <property type="entry name" value="FAD-bd_8"/>
</dbReference>
<dbReference type="SUPFAM" id="SSF52343">
    <property type="entry name" value="Ferredoxin reductase-like, C-terminal NADP-linked domain"/>
    <property type="match status" value="1"/>
</dbReference>
<accession>A0A165RU61</accession>
<dbReference type="InterPro" id="IPR013121">
    <property type="entry name" value="Fe_red_NAD-bd_6"/>
</dbReference>
<keyword evidence="7" id="KW-0249">Electron transport</keyword>
<dbReference type="Proteomes" id="UP000076727">
    <property type="component" value="Unassembled WGS sequence"/>
</dbReference>
<evidence type="ECO:0000256" key="7">
    <source>
        <dbReference type="ARBA" id="ARBA00022982"/>
    </source>
</evidence>
<sequence length="614" mass="67242">MMPDNPVQLAFGSISHEGSPTLARAHSHSSHPGDVGRENVTVVFWTDVFLAFILVLCMILQLPRIYARLSNPSERRNGHFLYRSAKPTHLPESSSIASQSTDNSESGLVFTSGSEEKRVRSSLPIHVPAWECVLRPAVPFLRTPFIERIHLGGTLFCAFYFGVLLFAGLYQTSVFTNPLRPGYVAVSQIPWVIVLASKNNIISLLLGIGWDHLNYIHRFAGRLLTIAANIHVLGYVYKWTMAGSFTRHISEARYAWGVVAIVCIDVLFFFSLAIWRLRAYNVFYLSHVVAFILFLVAVCLHMRAAVPWVIAGAGVYVVDILLRCLKTRICTARVQCLPELCATSVEIPSLTSGWRAGQHVRIRVLSRSMGWLGWAETHPFTIASASGCVAQQGLVLLCKNTGRWTKRLQELSRQEKMDGSNMTVSVMVQGPYGGPGDTMSSSFSGVLLVLGGSGISYGLAAAEELVRKASEGTSSVTVLDLVWCVRYSDCLTPMLPIFTSLLAQSESAGVTFQVSVFHSRAPIPGRTCDVYDLPAGLSLLSGRPSIPVRLRDLVSRTQMADLLPGAGNKPRGVLVGVCGPMELGEDVRMAIDEIESDVQRAVGGIELLEEIYSL</sequence>
<reference evidence="16 17" key="1">
    <citation type="journal article" date="2016" name="Mol. Biol. Evol.">
        <title>Comparative Genomics of Early-Diverging Mushroom-Forming Fungi Provides Insights into the Origins of Lignocellulose Decay Capabilities.</title>
        <authorList>
            <person name="Nagy L.G."/>
            <person name="Riley R."/>
            <person name="Tritt A."/>
            <person name="Adam C."/>
            <person name="Daum C."/>
            <person name="Floudas D."/>
            <person name="Sun H."/>
            <person name="Yadav J.S."/>
            <person name="Pangilinan J."/>
            <person name="Larsson K.H."/>
            <person name="Matsuura K."/>
            <person name="Barry K."/>
            <person name="Labutti K."/>
            <person name="Kuo R."/>
            <person name="Ohm R.A."/>
            <person name="Bhattacharya S.S."/>
            <person name="Shirouzu T."/>
            <person name="Yoshinaga Y."/>
            <person name="Martin F.M."/>
            <person name="Grigoriev I.V."/>
            <person name="Hibbett D.S."/>
        </authorList>
    </citation>
    <scope>NUCLEOTIDE SEQUENCE [LARGE SCALE GENOMIC DNA]</scope>
    <source>
        <strain evidence="16 17">L-15889</strain>
    </source>
</reference>
<comment type="subcellular location">
    <subcellularLocation>
        <location evidence="1">Cell membrane</location>
        <topology evidence="1">Multi-pass membrane protein</topology>
    </subcellularLocation>
</comment>
<dbReference type="Gene3D" id="3.40.50.80">
    <property type="entry name" value="Nucleotide-binding domain of ferredoxin-NADP reductase (FNR) module"/>
    <property type="match status" value="1"/>
</dbReference>
<dbReference type="STRING" id="1314783.A0A165RU61"/>
<evidence type="ECO:0000256" key="5">
    <source>
        <dbReference type="ARBA" id="ARBA00022475"/>
    </source>
</evidence>
<evidence type="ECO:0000256" key="12">
    <source>
        <dbReference type="ARBA" id="ARBA00023180"/>
    </source>
</evidence>
<evidence type="ECO:0000259" key="15">
    <source>
        <dbReference type="PROSITE" id="PS51384"/>
    </source>
</evidence>
<dbReference type="PANTHER" id="PTHR32361">
    <property type="entry name" value="FERRIC/CUPRIC REDUCTASE TRANSMEMBRANE COMPONENT"/>
    <property type="match status" value="1"/>
</dbReference>
<keyword evidence="5" id="KW-1003">Cell membrane</keyword>
<evidence type="ECO:0000256" key="2">
    <source>
        <dbReference type="ARBA" id="ARBA00006278"/>
    </source>
</evidence>
<dbReference type="InterPro" id="IPR051410">
    <property type="entry name" value="Ferric/Cupric_Reductase"/>
</dbReference>
<comment type="similarity">
    <text evidence="2">Belongs to the ferric reductase (FRE) family.</text>
</comment>
<dbReference type="CDD" id="cd06186">
    <property type="entry name" value="NOX_Duox_like_FAD_NADP"/>
    <property type="match status" value="1"/>
</dbReference>
<evidence type="ECO:0000256" key="4">
    <source>
        <dbReference type="ARBA" id="ARBA00022448"/>
    </source>
</evidence>
<feature type="transmembrane region" description="Helical" evidence="14">
    <location>
        <begin position="149"/>
        <end position="169"/>
    </location>
</feature>
<dbReference type="GO" id="GO:0006826">
    <property type="term" value="P:iron ion transport"/>
    <property type="evidence" value="ECO:0007669"/>
    <property type="project" value="TreeGrafter"/>
</dbReference>
<protein>
    <recommendedName>
        <fullName evidence="3">ferric-chelate reductase (NADPH)</fullName>
        <ecNumber evidence="3">1.16.1.9</ecNumber>
    </recommendedName>
</protein>
<evidence type="ECO:0000256" key="1">
    <source>
        <dbReference type="ARBA" id="ARBA00004651"/>
    </source>
</evidence>
<gene>
    <name evidence="16" type="ORF">DAEQUDRAFT_688118</name>
</gene>
<dbReference type="Pfam" id="PF08022">
    <property type="entry name" value="FAD_binding_8"/>
    <property type="match status" value="1"/>
</dbReference>
<keyword evidence="17" id="KW-1185">Reference proteome</keyword>
<evidence type="ECO:0000256" key="10">
    <source>
        <dbReference type="ARBA" id="ARBA00023065"/>
    </source>
</evidence>
<feature type="transmembrane region" description="Helical" evidence="14">
    <location>
        <begin position="254"/>
        <end position="275"/>
    </location>
</feature>
<dbReference type="EC" id="1.16.1.9" evidence="3"/>
<keyword evidence="10" id="KW-0406">Ion transport</keyword>
<dbReference type="PANTHER" id="PTHR32361:SF9">
    <property type="entry name" value="FERRIC REDUCTASE TRANSMEMBRANE COMPONENT 3-RELATED"/>
    <property type="match status" value="1"/>
</dbReference>
<evidence type="ECO:0000256" key="13">
    <source>
        <dbReference type="ARBA" id="ARBA00048483"/>
    </source>
</evidence>
<evidence type="ECO:0000256" key="3">
    <source>
        <dbReference type="ARBA" id="ARBA00012668"/>
    </source>
</evidence>
<name>A0A165RU61_9APHY</name>
<keyword evidence="12" id="KW-0325">Glycoprotein</keyword>
<dbReference type="Pfam" id="PF08030">
    <property type="entry name" value="NAD_binding_6"/>
    <property type="match status" value="1"/>
</dbReference>
<dbReference type="GO" id="GO:0052851">
    <property type="term" value="F:ferric-chelate reductase (NADPH) activity"/>
    <property type="evidence" value="ECO:0007669"/>
    <property type="project" value="UniProtKB-EC"/>
</dbReference>
<dbReference type="InterPro" id="IPR017927">
    <property type="entry name" value="FAD-bd_FR_type"/>
</dbReference>
<evidence type="ECO:0000256" key="9">
    <source>
        <dbReference type="ARBA" id="ARBA00023002"/>
    </source>
</evidence>
<dbReference type="GO" id="GO:0006879">
    <property type="term" value="P:intracellular iron ion homeostasis"/>
    <property type="evidence" value="ECO:0007669"/>
    <property type="project" value="TreeGrafter"/>
</dbReference>
<keyword evidence="11 14" id="KW-0472">Membrane</keyword>
<keyword evidence="9" id="KW-0560">Oxidoreductase</keyword>